<evidence type="ECO:0000256" key="1">
    <source>
        <dbReference type="ARBA" id="ARBA00022676"/>
    </source>
</evidence>
<dbReference type="Pfam" id="PF01075">
    <property type="entry name" value="Glyco_transf_9"/>
    <property type="match status" value="1"/>
</dbReference>
<dbReference type="AlphaFoldDB" id="A0A7Z2VVW3"/>
<protein>
    <submittedName>
        <fullName evidence="3">Glycosyltransferase family 9 protein</fullName>
    </submittedName>
</protein>
<evidence type="ECO:0000313" key="4">
    <source>
        <dbReference type="Proteomes" id="UP000502415"/>
    </source>
</evidence>
<dbReference type="GO" id="GO:0008713">
    <property type="term" value="F:ADP-heptose-lipopolysaccharide heptosyltransferase activity"/>
    <property type="evidence" value="ECO:0007669"/>
    <property type="project" value="TreeGrafter"/>
</dbReference>
<name>A0A7Z2VVW3_9BURK</name>
<dbReference type="GO" id="GO:0009244">
    <property type="term" value="P:lipopolysaccharide core region biosynthetic process"/>
    <property type="evidence" value="ECO:0007669"/>
    <property type="project" value="TreeGrafter"/>
</dbReference>
<dbReference type="Proteomes" id="UP000502415">
    <property type="component" value="Chromosome"/>
</dbReference>
<keyword evidence="4" id="KW-1185">Reference proteome</keyword>
<sequence>MYRRSLLQRLAPSTVVVFRALQLGDMLCAVPALRALRAALPRARIALVGLPWAQQFAERFAQYVDEFIPFPGHPLLPEQPVRHELLTGFYSSLCARRFALAIQLHGNGAVSNDIVGGFGAEAMAGFCRGEPVAREHTALFTYPDTGAEPERLLSLMRQLGARADGAHLEFPLLRRDEDELDASGLRRGLQPGDYFCIHPGARQRDKCWPARHFAEVGERLAEEFGLRPVLTGSPQETDLTAEVAARMHTQQPALDAAAPISIGAMAVLMRDARLLLCNDTGVSHIAAGLKLKSVVIFSKADIARWAPLDRHAHRCIWDPGAERTAVVLQHARALLAGTAPSRQRTVGMWPYW</sequence>
<keyword evidence="1" id="KW-0328">Glycosyltransferase</keyword>
<dbReference type="SUPFAM" id="SSF53756">
    <property type="entry name" value="UDP-Glycosyltransferase/glycogen phosphorylase"/>
    <property type="match status" value="1"/>
</dbReference>
<dbReference type="KEGG" id="mfy:HH212_09350"/>
<dbReference type="InterPro" id="IPR002201">
    <property type="entry name" value="Glyco_trans_9"/>
</dbReference>
<keyword evidence="2 3" id="KW-0808">Transferase</keyword>
<reference evidence="3 4" key="1">
    <citation type="submission" date="2020-04" db="EMBL/GenBank/DDBJ databases">
        <title>Genome sequencing of novel species.</title>
        <authorList>
            <person name="Heo J."/>
            <person name="Kim S.-J."/>
            <person name="Kim J.-S."/>
            <person name="Hong S.-B."/>
            <person name="Kwon S.-W."/>
        </authorList>
    </citation>
    <scope>NUCLEOTIDE SEQUENCE [LARGE SCALE GENOMIC DNA]</scope>
    <source>
        <strain evidence="3 4">GN2-R2</strain>
    </source>
</reference>
<dbReference type="PANTHER" id="PTHR30160:SF1">
    <property type="entry name" value="LIPOPOLYSACCHARIDE 1,2-N-ACETYLGLUCOSAMINETRANSFERASE-RELATED"/>
    <property type="match status" value="1"/>
</dbReference>
<evidence type="ECO:0000256" key="2">
    <source>
        <dbReference type="ARBA" id="ARBA00022679"/>
    </source>
</evidence>
<evidence type="ECO:0000313" key="3">
    <source>
        <dbReference type="EMBL" id="QJE00201.1"/>
    </source>
</evidence>
<dbReference type="CDD" id="cd03789">
    <property type="entry name" value="GT9_LPS_heptosyltransferase"/>
    <property type="match status" value="1"/>
</dbReference>
<dbReference type="Gene3D" id="3.40.50.2000">
    <property type="entry name" value="Glycogen Phosphorylase B"/>
    <property type="match status" value="2"/>
</dbReference>
<organism evidence="3 4">
    <name type="scientific">Massilia forsythiae</name>
    <dbReference type="NCBI Taxonomy" id="2728020"/>
    <lineage>
        <taxon>Bacteria</taxon>
        <taxon>Pseudomonadati</taxon>
        <taxon>Pseudomonadota</taxon>
        <taxon>Betaproteobacteria</taxon>
        <taxon>Burkholderiales</taxon>
        <taxon>Oxalobacteraceae</taxon>
        <taxon>Telluria group</taxon>
        <taxon>Massilia</taxon>
    </lineage>
</organism>
<dbReference type="InterPro" id="IPR051199">
    <property type="entry name" value="LPS_LOS_Heptosyltrfase"/>
</dbReference>
<proteinExistence type="predicted"/>
<dbReference type="RefSeq" id="WP_170202234.1">
    <property type="nucleotide sequence ID" value="NZ_CP051685.1"/>
</dbReference>
<gene>
    <name evidence="3" type="ORF">HH212_09350</name>
</gene>
<dbReference type="EMBL" id="CP051685">
    <property type="protein sequence ID" value="QJE00201.1"/>
    <property type="molecule type" value="Genomic_DNA"/>
</dbReference>
<accession>A0A7Z2VVW3</accession>
<dbReference type="GO" id="GO:0005829">
    <property type="term" value="C:cytosol"/>
    <property type="evidence" value="ECO:0007669"/>
    <property type="project" value="TreeGrafter"/>
</dbReference>
<dbReference type="PANTHER" id="PTHR30160">
    <property type="entry name" value="TETRAACYLDISACCHARIDE 4'-KINASE-RELATED"/>
    <property type="match status" value="1"/>
</dbReference>